<name>A0ACA9MGK8_9GLOM</name>
<feature type="non-terminal residue" evidence="1">
    <location>
        <position position="240"/>
    </location>
</feature>
<comment type="caution">
    <text evidence="1">The sequence shown here is derived from an EMBL/GenBank/DDBJ whole genome shotgun (WGS) entry which is preliminary data.</text>
</comment>
<dbReference type="Proteomes" id="UP000789860">
    <property type="component" value="Unassembled WGS sequence"/>
</dbReference>
<reference evidence="1" key="1">
    <citation type="submission" date="2021-06" db="EMBL/GenBank/DDBJ databases">
        <authorList>
            <person name="Kallberg Y."/>
            <person name="Tangrot J."/>
            <person name="Rosling A."/>
        </authorList>
    </citation>
    <scope>NUCLEOTIDE SEQUENCE</scope>
    <source>
        <strain evidence="1">AU212A</strain>
    </source>
</reference>
<evidence type="ECO:0000313" key="2">
    <source>
        <dbReference type="Proteomes" id="UP000789860"/>
    </source>
</evidence>
<dbReference type="EMBL" id="CAJVPM010012423">
    <property type="protein sequence ID" value="CAG8588233.1"/>
    <property type="molecule type" value="Genomic_DNA"/>
</dbReference>
<protein>
    <submittedName>
        <fullName evidence="1">4592_t:CDS:1</fullName>
    </submittedName>
</protein>
<evidence type="ECO:0000313" key="1">
    <source>
        <dbReference type="EMBL" id="CAG8588233.1"/>
    </source>
</evidence>
<accession>A0ACA9MGK8</accession>
<gene>
    <name evidence="1" type="ORF">SCALOS_LOCUS6477</name>
</gene>
<sequence>MAQVKEASLQIFSDLEFMQTVKMTQKDSNELLQYLENFLPSNYNYLIQEFSEIPNIEIDEGFISKNKSFYASLHSKTIHFNDDQETISNNRPVNDTVAVEYSNTIKSIDDQETCSNTSTELVNNTADIINNDNNFMNISSNNNLETEDVIEKFLKEANEDMMANSQIKTALETFIRNYRKARNISTGKLLNYLYQTKQLTKGRKRAFSGRQPLNELENSDPQEIQARKKRKTVKKPHNLS</sequence>
<keyword evidence="2" id="KW-1185">Reference proteome</keyword>
<proteinExistence type="predicted"/>
<organism evidence="1 2">
    <name type="scientific">Scutellospora calospora</name>
    <dbReference type="NCBI Taxonomy" id="85575"/>
    <lineage>
        <taxon>Eukaryota</taxon>
        <taxon>Fungi</taxon>
        <taxon>Fungi incertae sedis</taxon>
        <taxon>Mucoromycota</taxon>
        <taxon>Glomeromycotina</taxon>
        <taxon>Glomeromycetes</taxon>
        <taxon>Diversisporales</taxon>
        <taxon>Gigasporaceae</taxon>
        <taxon>Scutellospora</taxon>
    </lineage>
</organism>